<dbReference type="GO" id="GO:0006351">
    <property type="term" value="P:DNA-templated transcription"/>
    <property type="evidence" value="ECO:0007669"/>
    <property type="project" value="TreeGrafter"/>
</dbReference>
<dbReference type="SUPFAM" id="SSF53850">
    <property type="entry name" value="Periplasmic binding protein-like II"/>
    <property type="match status" value="1"/>
</dbReference>
<dbReference type="InterPro" id="IPR005119">
    <property type="entry name" value="LysR_subst-bd"/>
</dbReference>
<evidence type="ECO:0000313" key="7">
    <source>
        <dbReference type="Proteomes" id="UP000092377"/>
    </source>
</evidence>
<dbReference type="InterPro" id="IPR036388">
    <property type="entry name" value="WH-like_DNA-bd_sf"/>
</dbReference>
<keyword evidence="3" id="KW-0238">DNA-binding</keyword>
<dbReference type="Pfam" id="PF03466">
    <property type="entry name" value="LysR_substrate"/>
    <property type="match status" value="1"/>
</dbReference>
<protein>
    <submittedName>
        <fullName evidence="6">LysR family transcriptional regulator</fullName>
    </submittedName>
</protein>
<dbReference type="Gene3D" id="3.40.190.10">
    <property type="entry name" value="Periplasmic binding protein-like II"/>
    <property type="match status" value="2"/>
</dbReference>
<dbReference type="OrthoDB" id="9786526at2"/>
<dbReference type="InterPro" id="IPR058163">
    <property type="entry name" value="LysR-type_TF_proteobact-type"/>
</dbReference>
<dbReference type="PANTHER" id="PTHR30537:SF20">
    <property type="entry name" value="TRANSCRIPTIONAL REGULATORY PROTEIN"/>
    <property type="match status" value="1"/>
</dbReference>
<dbReference type="EMBL" id="LZEY01000060">
    <property type="protein sequence ID" value="OBU02621.1"/>
    <property type="molecule type" value="Genomic_DNA"/>
</dbReference>
<keyword evidence="2" id="KW-0805">Transcription regulation</keyword>
<feature type="domain" description="HTH lysR-type" evidence="5">
    <location>
        <begin position="3"/>
        <end position="60"/>
    </location>
</feature>
<accession>A0A1B8H0N7</accession>
<organism evidence="6 7">
    <name type="scientific">Morganella psychrotolerans</name>
    <dbReference type="NCBI Taxonomy" id="368603"/>
    <lineage>
        <taxon>Bacteria</taxon>
        <taxon>Pseudomonadati</taxon>
        <taxon>Pseudomonadota</taxon>
        <taxon>Gammaproteobacteria</taxon>
        <taxon>Enterobacterales</taxon>
        <taxon>Morganellaceae</taxon>
        <taxon>Morganella</taxon>
    </lineage>
</organism>
<evidence type="ECO:0000256" key="4">
    <source>
        <dbReference type="ARBA" id="ARBA00023163"/>
    </source>
</evidence>
<evidence type="ECO:0000256" key="1">
    <source>
        <dbReference type="ARBA" id="ARBA00009437"/>
    </source>
</evidence>
<dbReference type="RefSeq" id="WP_067406141.1">
    <property type="nucleotide sequence ID" value="NZ_LZEY01000060.1"/>
</dbReference>
<dbReference type="PANTHER" id="PTHR30537">
    <property type="entry name" value="HTH-TYPE TRANSCRIPTIONAL REGULATOR"/>
    <property type="match status" value="1"/>
</dbReference>
<dbReference type="SUPFAM" id="SSF46785">
    <property type="entry name" value="Winged helix' DNA-binding domain"/>
    <property type="match status" value="1"/>
</dbReference>
<evidence type="ECO:0000259" key="5">
    <source>
        <dbReference type="PROSITE" id="PS50931"/>
    </source>
</evidence>
<evidence type="ECO:0000313" key="6">
    <source>
        <dbReference type="EMBL" id="OBU02621.1"/>
    </source>
</evidence>
<dbReference type="Proteomes" id="UP000092377">
    <property type="component" value="Unassembled WGS sequence"/>
</dbReference>
<dbReference type="InterPro" id="IPR000847">
    <property type="entry name" value="LysR_HTH_N"/>
</dbReference>
<name>A0A1B8H0N7_9GAMM</name>
<dbReference type="AlphaFoldDB" id="A0A1B8H0N7"/>
<comment type="similarity">
    <text evidence="1">Belongs to the LysR transcriptional regulatory family.</text>
</comment>
<evidence type="ECO:0000256" key="3">
    <source>
        <dbReference type="ARBA" id="ARBA00023125"/>
    </source>
</evidence>
<gene>
    <name evidence="6" type="ORF">AYY18_11440</name>
</gene>
<comment type="caution">
    <text evidence="6">The sequence shown here is derived from an EMBL/GenBank/DDBJ whole genome shotgun (WGS) entry which is preliminary data.</text>
</comment>
<sequence length="300" mass="33731">MNITLEEMRVFIAVVDSGSITAAAAQSGLTVSATSRALLRLEEKMNSTLVLRTTRRLKLSEEGAVFLHKARDVVQLAQEAEDVLMNHQLIPSGILRVDASTPFLLHVITPLVAQFNELYPQIRLELTNYEGVINLLEKQTDIAFRIGPLADSSLHATLLGHSRLRILASPRYLQQYGEPKTPQELTQHRLLGFTSPESLNEWPLFYDDKKGLKITPSISASSGEILCNLTRQGAGIVCMSDFMTHEVRESGEFRQILTSFTYESKQPINAVYYRSQTLSPRLRCFIDFIVQHSQSLKRLS</sequence>
<dbReference type="GO" id="GO:0003700">
    <property type="term" value="F:DNA-binding transcription factor activity"/>
    <property type="evidence" value="ECO:0007669"/>
    <property type="project" value="InterPro"/>
</dbReference>
<dbReference type="Pfam" id="PF00126">
    <property type="entry name" value="HTH_1"/>
    <property type="match status" value="1"/>
</dbReference>
<dbReference type="InterPro" id="IPR036390">
    <property type="entry name" value="WH_DNA-bd_sf"/>
</dbReference>
<proteinExistence type="inferred from homology"/>
<dbReference type="Gene3D" id="1.10.10.10">
    <property type="entry name" value="Winged helix-like DNA-binding domain superfamily/Winged helix DNA-binding domain"/>
    <property type="match status" value="1"/>
</dbReference>
<dbReference type="GO" id="GO:0043565">
    <property type="term" value="F:sequence-specific DNA binding"/>
    <property type="evidence" value="ECO:0007669"/>
    <property type="project" value="TreeGrafter"/>
</dbReference>
<keyword evidence="7" id="KW-1185">Reference proteome</keyword>
<evidence type="ECO:0000256" key="2">
    <source>
        <dbReference type="ARBA" id="ARBA00023015"/>
    </source>
</evidence>
<reference evidence="7" key="1">
    <citation type="submission" date="2016-06" db="EMBL/GenBank/DDBJ databases">
        <authorList>
            <person name="Butler K."/>
        </authorList>
    </citation>
    <scope>NUCLEOTIDE SEQUENCE [LARGE SCALE GENOMIC DNA]</scope>
    <source>
        <strain evidence="7">GCSL-Mp20</strain>
    </source>
</reference>
<dbReference type="PROSITE" id="PS50931">
    <property type="entry name" value="HTH_LYSR"/>
    <property type="match status" value="1"/>
</dbReference>
<keyword evidence="4" id="KW-0804">Transcription</keyword>